<protein>
    <submittedName>
        <fullName evidence="8">Major facilitator superfamily domain-containing protein</fullName>
    </submittedName>
</protein>
<dbReference type="Pfam" id="PF07690">
    <property type="entry name" value="MFS_1"/>
    <property type="match status" value="1"/>
</dbReference>
<sequence length="489" mass="53001">MSISPFNWPLWWRIAVLLNVSFYNLLGNTWASGLSPVFGLIIQELHCSQTQASDLATYALLALGLSNLFALPLSLLIGKRFTVLGSLVIFIACNIWSGEATDYASLRNSRIIGGLAGGLVEALGPIIVAETFPSHQLGRAMVVYVGLLAAGSAIGPLVAGAVGVGLGSWRWYLRILSIVLGLNLICSILMLPETTHDLNELNMTQTRPTSSANAEPKPTSTSIEDIYISSPAETTIDETLPPHFGKEWMSRSFSNEYMPMKWKSMGQSFVQPLQLLMAPQVLVTVYVFGITIGWTVIISIIISITYASPPLLWNSKSIGLLNVSALLGILIGLPIGGYFADLLFIRSARGGAREPDPRSRLPIMLIGALASPTGCLVLGHGLQHPHHWIVVCVGWCLLAFGLTGSANVLLTYSVSTMPSRAGDIGVLVNVMKNCLGFGVSYASLTWMRAMGTLKQFAIMGALLWFGYILVFPVWVWSKSLVRRSAIYTR</sequence>
<evidence type="ECO:0000256" key="4">
    <source>
        <dbReference type="ARBA" id="ARBA00023136"/>
    </source>
</evidence>
<feature type="transmembrane region" description="Helical" evidence="6">
    <location>
        <begin position="110"/>
        <end position="129"/>
    </location>
</feature>
<dbReference type="RefSeq" id="XP_046050662.1">
    <property type="nucleotide sequence ID" value="XM_046195402.1"/>
</dbReference>
<accession>A0A9P9HCN1</accession>
<feature type="transmembrane region" description="Helical" evidence="6">
    <location>
        <begin position="12"/>
        <end position="31"/>
    </location>
</feature>
<feature type="transmembrane region" description="Helical" evidence="6">
    <location>
        <begin position="281"/>
        <end position="306"/>
    </location>
</feature>
<dbReference type="GeneID" id="70225356"/>
<dbReference type="AlphaFoldDB" id="A0A9P9HCN1"/>
<feature type="transmembrane region" description="Helical" evidence="6">
    <location>
        <begin position="388"/>
        <end position="412"/>
    </location>
</feature>
<feature type="transmembrane region" description="Helical" evidence="6">
    <location>
        <begin position="456"/>
        <end position="476"/>
    </location>
</feature>
<dbReference type="SUPFAM" id="SSF103473">
    <property type="entry name" value="MFS general substrate transporter"/>
    <property type="match status" value="1"/>
</dbReference>
<evidence type="ECO:0000256" key="5">
    <source>
        <dbReference type="ARBA" id="ARBA00023180"/>
    </source>
</evidence>
<evidence type="ECO:0000256" key="2">
    <source>
        <dbReference type="ARBA" id="ARBA00022692"/>
    </source>
</evidence>
<proteinExistence type="predicted"/>
<gene>
    <name evidence="8" type="ORF">BKA55DRAFT_592493</name>
</gene>
<keyword evidence="2 6" id="KW-0812">Transmembrane</keyword>
<feature type="transmembrane region" description="Helical" evidence="6">
    <location>
        <begin position="55"/>
        <end position="74"/>
    </location>
</feature>
<dbReference type="PANTHER" id="PTHR23502:SF160">
    <property type="entry name" value="MAJOR FACILITATOR SUPERFAMILY (MFS) PROFILE DOMAIN-CONTAINING PROTEIN-RELATED"/>
    <property type="match status" value="1"/>
</dbReference>
<dbReference type="GO" id="GO:0005886">
    <property type="term" value="C:plasma membrane"/>
    <property type="evidence" value="ECO:0007669"/>
    <property type="project" value="TreeGrafter"/>
</dbReference>
<evidence type="ECO:0000313" key="9">
    <source>
        <dbReference type="Proteomes" id="UP000720189"/>
    </source>
</evidence>
<dbReference type="GO" id="GO:0022857">
    <property type="term" value="F:transmembrane transporter activity"/>
    <property type="evidence" value="ECO:0007669"/>
    <property type="project" value="InterPro"/>
</dbReference>
<dbReference type="InterPro" id="IPR011701">
    <property type="entry name" value="MFS"/>
</dbReference>
<keyword evidence="4 6" id="KW-0472">Membrane</keyword>
<dbReference type="Proteomes" id="UP000720189">
    <property type="component" value="Unassembled WGS sequence"/>
</dbReference>
<feature type="transmembrane region" description="Helical" evidence="6">
    <location>
        <begin position="361"/>
        <end position="382"/>
    </location>
</feature>
<reference evidence="8" key="1">
    <citation type="journal article" date="2021" name="Nat. Commun.">
        <title>Genetic determinants of endophytism in the Arabidopsis root mycobiome.</title>
        <authorList>
            <person name="Mesny F."/>
            <person name="Miyauchi S."/>
            <person name="Thiergart T."/>
            <person name="Pickel B."/>
            <person name="Atanasova L."/>
            <person name="Karlsson M."/>
            <person name="Huettel B."/>
            <person name="Barry K.W."/>
            <person name="Haridas S."/>
            <person name="Chen C."/>
            <person name="Bauer D."/>
            <person name="Andreopoulos W."/>
            <person name="Pangilinan J."/>
            <person name="LaButti K."/>
            <person name="Riley R."/>
            <person name="Lipzen A."/>
            <person name="Clum A."/>
            <person name="Drula E."/>
            <person name="Henrissat B."/>
            <person name="Kohler A."/>
            <person name="Grigoriev I.V."/>
            <person name="Martin F.M."/>
            <person name="Hacquard S."/>
        </authorList>
    </citation>
    <scope>NUCLEOTIDE SEQUENCE</scope>
    <source>
        <strain evidence="8">MPI-CAGE-AT-0023</strain>
    </source>
</reference>
<dbReference type="EMBL" id="JAGMUX010000006">
    <property type="protein sequence ID" value="KAH7255093.1"/>
    <property type="molecule type" value="Genomic_DNA"/>
</dbReference>
<dbReference type="OrthoDB" id="2585655at2759"/>
<feature type="domain" description="Major facilitator superfamily (MFS) profile" evidence="7">
    <location>
        <begin position="16"/>
        <end position="478"/>
    </location>
</feature>
<keyword evidence="3 6" id="KW-1133">Transmembrane helix</keyword>
<evidence type="ECO:0000256" key="3">
    <source>
        <dbReference type="ARBA" id="ARBA00022989"/>
    </source>
</evidence>
<dbReference type="Gene3D" id="1.20.1250.20">
    <property type="entry name" value="MFS general substrate transporter like domains"/>
    <property type="match status" value="1"/>
</dbReference>
<organism evidence="8 9">
    <name type="scientific">Fusarium redolens</name>
    <dbReference type="NCBI Taxonomy" id="48865"/>
    <lineage>
        <taxon>Eukaryota</taxon>
        <taxon>Fungi</taxon>
        <taxon>Dikarya</taxon>
        <taxon>Ascomycota</taxon>
        <taxon>Pezizomycotina</taxon>
        <taxon>Sordariomycetes</taxon>
        <taxon>Hypocreomycetidae</taxon>
        <taxon>Hypocreales</taxon>
        <taxon>Nectriaceae</taxon>
        <taxon>Fusarium</taxon>
        <taxon>Fusarium redolens species complex</taxon>
    </lineage>
</organism>
<dbReference type="InterPro" id="IPR020846">
    <property type="entry name" value="MFS_dom"/>
</dbReference>
<feature type="transmembrane region" description="Helical" evidence="6">
    <location>
        <begin position="318"/>
        <end position="340"/>
    </location>
</feature>
<dbReference type="PROSITE" id="PS50850">
    <property type="entry name" value="MFS"/>
    <property type="match status" value="1"/>
</dbReference>
<comment type="subcellular location">
    <subcellularLocation>
        <location evidence="1">Membrane</location>
        <topology evidence="1">Multi-pass membrane protein</topology>
    </subcellularLocation>
</comment>
<keyword evidence="9" id="KW-1185">Reference proteome</keyword>
<feature type="transmembrane region" description="Helical" evidence="6">
    <location>
        <begin position="81"/>
        <end position="98"/>
    </location>
</feature>
<evidence type="ECO:0000259" key="7">
    <source>
        <dbReference type="PROSITE" id="PS50850"/>
    </source>
</evidence>
<feature type="transmembrane region" description="Helical" evidence="6">
    <location>
        <begin position="171"/>
        <end position="191"/>
    </location>
</feature>
<evidence type="ECO:0000256" key="6">
    <source>
        <dbReference type="SAM" id="Phobius"/>
    </source>
</evidence>
<keyword evidence="5" id="KW-0325">Glycoprotein</keyword>
<dbReference type="PANTHER" id="PTHR23502">
    <property type="entry name" value="MAJOR FACILITATOR SUPERFAMILY"/>
    <property type="match status" value="1"/>
</dbReference>
<evidence type="ECO:0000256" key="1">
    <source>
        <dbReference type="ARBA" id="ARBA00004141"/>
    </source>
</evidence>
<evidence type="ECO:0000313" key="8">
    <source>
        <dbReference type="EMBL" id="KAH7255093.1"/>
    </source>
</evidence>
<feature type="transmembrane region" description="Helical" evidence="6">
    <location>
        <begin position="141"/>
        <end position="165"/>
    </location>
</feature>
<dbReference type="InterPro" id="IPR036259">
    <property type="entry name" value="MFS_trans_sf"/>
</dbReference>
<name>A0A9P9HCN1_FUSRE</name>
<comment type="caution">
    <text evidence="8">The sequence shown here is derived from an EMBL/GenBank/DDBJ whole genome shotgun (WGS) entry which is preliminary data.</text>
</comment>